<dbReference type="EMBL" id="LYTK01000001">
    <property type="protein sequence ID" value="OBQ73097.1"/>
    <property type="molecule type" value="Genomic_DNA"/>
</dbReference>
<proteinExistence type="predicted"/>
<comment type="caution">
    <text evidence="1">The sequence shown here is derived from an EMBL/GenBank/DDBJ whole genome shotgun (WGS) entry which is preliminary data.</text>
</comment>
<organism evidence="1 2">
    <name type="scientific">Rhizobium loti</name>
    <name type="common">Mesorhizobium loti</name>
    <dbReference type="NCBI Taxonomy" id="381"/>
    <lineage>
        <taxon>Bacteria</taxon>
        <taxon>Pseudomonadati</taxon>
        <taxon>Pseudomonadota</taxon>
        <taxon>Alphaproteobacteria</taxon>
        <taxon>Hyphomicrobiales</taxon>
        <taxon>Phyllobacteriaceae</taxon>
        <taxon>Mesorhizobium</taxon>
    </lineage>
</organism>
<gene>
    <name evidence="1" type="ORF">A8145_05955</name>
</gene>
<reference evidence="1 2" key="1">
    <citation type="submission" date="2016-05" db="EMBL/GenBank/DDBJ databases">
        <authorList>
            <person name="Ramsay J.P."/>
        </authorList>
    </citation>
    <scope>NUCLEOTIDE SEQUENCE [LARGE SCALE GENOMIC DNA]</scope>
    <source>
        <strain evidence="1 2">NZP2042</strain>
    </source>
</reference>
<sequence length="82" mass="9154">MYFPQFLVGMLATTIGISIWVYFESGSIWASLGWAVLTLVVLQVGYVCLVIRLVSRRPEKTSDARSAVDPASPLSFWPFRKG</sequence>
<dbReference type="AlphaFoldDB" id="A0A6M7U9G1"/>
<protein>
    <submittedName>
        <fullName evidence="1">Uncharacterized protein</fullName>
    </submittedName>
</protein>
<evidence type="ECO:0000313" key="2">
    <source>
        <dbReference type="Proteomes" id="UP000093737"/>
    </source>
</evidence>
<name>A0A6M7U9G1_RHILI</name>
<dbReference type="Proteomes" id="UP000093737">
    <property type="component" value="Unassembled WGS sequence"/>
</dbReference>
<evidence type="ECO:0000313" key="1">
    <source>
        <dbReference type="EMBL" id="OBQ73097.1"/>
    </source>
</evidence>
<accession>A0A6M7U9G1</accession>